<dbReference type="GO" id="GO:0005829">
    <property type="term" value="C:cytosol"/>
    <property type="evidence" value="ECO:0007669"/>
    <property type="project" value="UniProtKB-ARBA"/>
</dbReference>
<dbReference type="CDD" id="cd13235">
    <property type="entry name" value="PH2_FARP1-like"/>
    <property type="match status" value="1"/>
</dbReference>
<feature type="compositionally biased region" description="Basic and acidic residues" evidence="9">
    <location>
        <begin position="902"/>
        <end position="913"/>
    </location>
</feature>
<evidence type="ECO:0000256" key="6">
    <source>
        <dbReference type="ARBA" id="ARBA00069488"/>
    </source>
</evidence>
<dbReference type="InterPro" id="IPR019748">
    <property type="entry name" value="FERM_central"/>
</dbReference>
<dbReference type="InterPro" id="IPR029071">
    <property type="entry name" value="Ubiquitin-like_domsf"/>
</dbReference>
<dbReference type="FunFam" id="3.10.20.90:FF:000040">
    <property type="entry name" value="FERM, RhoGEF and pleckstrin domain-containing protein"/>
    <property type="match status" value="1"/>
</dbReference>
<dbReference type="SMART" id="SM01196">
    <property type="entry name" value="FERM_C"/>
    <property type="match status" value="1"/>
</dbReference>
<dbReference type="Gene3D" id="3.10.20.90">
    <property type="entry name" value="Phosphatidylinositol 3-kinase Catalytic Subunit, Chain A, domain 1"/>
    <property type="match status" value="1"/>
</dbReference>
<feature type="domain" description="FERM" evidence="12">
    <location>
        <begin position="51"/>
        <end position="331"/>
    </location>
</feature>
<dbReference type="FunFam" id="1.20.900.10:FF:000020">
    <property type="entry name" value="FERM, RhoGEF and pleckstrin domain-containing protein 2"/>
    <property type="match status" value="1"/>
</dbReference>
<dbReference type="GO" id="GO:0005085">
    <property type="term" value="F:guanyl-nucleotide exchange factor activity"/>
    <property type="evidence" value="ECO:0007669"/>
    <property type="project" value="UniProtKB-KW"/>
</dbReference>
<dbReference type="Pfam" id="PF00373">
    <property type="entry name" value="FERM_M"/>
    <property type="match status" value="1"/>
</dbReference>
<evidence type="ECO:0000313" key="13">
    <source>
        <dbReference type="EMBL" id="KAF1646482.1"/>
    </source>
</evidence>
<dbReference type="InterPro" id="IPR019749">
    <property type="entry name" value="Band_41_domain"/>
</dbReference>
<keyword evidence="1" id="KW-0597">Phosphoprotein</keyword>
<dbReference type="CDD" id="cd14473">
    <property type="entry name" value="FERM_B-lobe"/>
    <property type="match status" value="1"/>
</dbReference>
<evidence type="ECO:0000256" key="9">
    <source>
        <dbReference type="SAM" id="MobiDB-lite"/>
    </source>
</evidence>
<sequence>MGEIEGTYRVLQTPGSRLGVQKTPGVSTLEPGQNLSTAMASLPAKTHERDLPIKIKLLDNTVEVLDIESKYYGQTLLTEVYKHLNLIESDYFGIEFQNIQSYWIWLEPMKPVIKQVRRPKTTMLRLAVKFFPPDPGQLQEEYTRYLFVLQIKRDLAEERLTCSDNTAALLVSHLLQSEIGDFDESEDREHLKTNQYLPNQERIEGKILEFHRKHVGQTPAESDFQVLEIARKLEMYGIRFHLASDREGTKINLAVSHMGVLVFQGNTKINTFNWSKVRKLSFKRKRFLIKLHPEVCGPYQDTLEFLLGSRDECKNFWKICVEYHTFFRLFDQPKPKAKAVFFTRGSSFRYSPSETSSLINNRSESSSLNNLPLNGTSSLHAYSSANHSEASSMVNFPAYSVRSESSSAFQFTDIIDQLEQLSYPPTTTEDSSSTDTDSWDSETAAPLDVNLFFSNPFAQATDALPLKPFSPLFHSIFLFSSHPGLPVDHPQLSSLVLKSPLGLNPAFKVNLNAAGQGSSPLLSPVLSDAGGARIEEDDEMKRKRYPTDKAYFIAKEILATERTYLKDLEVITVWFRSAVIKENAMPEGLMTLLFSNIDPIYEFHRGFLKEIEQRLSLWEGKTNAHMKGDYQRIGDVMLRNMHTLKEFTSYLQKHDEVLTELEKATKRLKKLEVVYKEFELQKVCYLPFNTFLLKPIQRLLHYKLILGRLCKHYTAEHRDFADCRNALKEVVEMTSQLQHSLIRLENFQKLTELQHDLIGIDNLTAPGREFIREGCLYKLTKKGLQQRMFFLFSDMLLYTSKGVTGTNQFKIHGHLPLHGMLVEESENEWAVPHCFTIYSAQKTIVVAASTRLEMGKWMEDLNMAIEMAKKSEKSGMLLENSVCNRSNRSSDEVSLEQESEDDIHSSHSSLDRQSHHRANTTMHVCWYRNTSVSMTDHSVAVENQLSGYLLRKFKNSNGWQKLWVVFTNFCLFFYKTHQDDYPLASLPLLGYAVSSPVEADGIQKDYVFKLQFKSHVYFFRAESKYTFERWMEVIKRATSSPARSSLLLPKDEKDSHTD</sequence>
<feature type="non-terminal residue" evidence="13">
    <location>
        <position position="1"/>
    </location>
</feature>
<comment type="subunit">
    <text evidence="5">Interacts with PLXNA1. Interaction with PLXNA1 or PIP5K1C lowers its guanine nucleotide exchange activity. Dissociates from PLXNA1 when SEMA3A binds to the receptor. Interacts with PIP5K1C via its FERM domain. The interaction with PIP5K1C is enhanced by SEMA3A binding. Interacts with RAC1.</text>
</comment>
<dbReference type="InterPro" id="IPR000299">
    <property type="entry name" value="FERM_domain"/>
</dbReference>
<dbReference type="InterPro" id="IPR035899">
    <property type="entry name" value="DBL_dom_sf"/>
</dbReference>
<evidence type="ECO:0000256" key="1">
    <source>
        <dbReference type="ARBA" id="ARBA00022553"/>
    </source>
</evidence>
<dbReference type="Gene3D" id="1.20.80.10">
    <property type="match status" value="1"/>
</dbReference>
<evidence type="ECO:0000256" key="3">
    <source>
        <dbReference type="ARBA" id="ARBA00022737"/>
    </source>
</evidence>
<evidence type="ECO:0000259" key="11">
    <source>
        <dbReference type="PROSITE" id="PS50010"/>
    </source>
</evidence>
<dbReference type="SUPFAM" id="SSF47031">
    <property type="entry name" value="Second domain of FERM"/>
    <property type="match status" value="1"/>
</dbReference>
<dbReference type="PRINTS" id="PR00935">
    <property type="entry name" value="BAND41"/>
</dbReference>
<dbReference type="SMART" id="SM00295">
    <property type="entry name" value="B41"/>
    <property type="match status" value="1"/>
</dbReference>
<feature type="domain" description="DH" evidence="11">
    <location>
        <begin position="549"/>
        <end position="740"/>
    </location>
</feature>
<feature type="non-terminal residue" evidence="13">
    <location>
        <position position="1058"/>
    </location>
</feature>
<gene>
    <name evidence="13" type="primary">FARP2</name>
    <name evidence="13" type="ORF">FQA23_0010291</name>
</gene>
<dbReference type="InterPro" id="IPR011993">
    <property type="entry name" value="PH-like_dom_sf"/>
</dbReference>
<feature type="coiled-coil region" evidence="8">
    <location>
        <begin position="651"/>
        <end position="681"/>
    </location>
</feature>
<dbReference type="CDD" id="cd01220">
    <property type="entry name" value="PH1_FARP1-like"/>
    <property type="match status" value="1"/>
</dbReference>
<dbReference type="CDD" id="cd17190">
    <property type="entry name" value="FERM_F1_FARP2"/>
    <property type="match status" value="1"/>
</dbReference>
<dbReference type="GO" id="GO:0048468">
    <property type="term" value="P:cell development"/>
    <property type="evidence" value="ECO:0007669"/>
    <property type="project" value="UniProtKB-ARBA"/>
</dbReference>
<comment type="function">
    <text evidence="4">Functions as a guanine nucleotide exchange factor that activates RAC1. May have relatively low activity. Plays a role in the response to class 3 semaphorins and remodeling of the actin cytoskeleton. Plays a role in TNFSF11-mediated osteoclast differentiation, especially in podosome rearrangement and reorganization of the actin cytoskeleton. Regulates the activation of ITGB3, integrin signaling and cell adhesion.</text>
</comment>
<protein>
    <recommendedName>
        <fullName evidence="6">FERM, ARHGEF and pleckstrin domain-containing protein 2</fullName>
    </recommendedName>
    <alternativeName>
        <fullName evidence="7">FERM, RhoGEF and pleckstrin domain-containing protein 2</fullName>
    </alternativeName>
</protein>
<dbReference type="CDD" id="cd00160">
    <property type="entry name" value="RhoGEF"/>
    <property type="match status" value="1"/>
</dbReference>
<dbReference type="SUPFAM" id="SSF50729">
    <property type="entry name" value="PH domain-like"/>
    <property type="match status" value="3"/>
</dbReference>
<evidence type="ECO:0000256" key="5">
    <source>
        <dbReference type="ARBA" id="ARBA00063142"/>
    </source>
</evidence>
<dbReference type="SMART" id="SM00233">
    <property type="entry name" value="PH"/>
    <property type="match status" value="2"/>
</dbReference>
<dbReference type="AlphaFoldDB" id="A0A8J4NUY0"/>
<dbReference type="Pfam" id="PF00621">
    <property type="entry name" value="RhoGEF"/>
    <property type="match status" value="1"/>
</dbReference>
<proteinExistence type="predicted"/>
<accession>A0A8J4NUY0</accession>
<evidence type="ECO:0000313" key="14">
    <source>
        <dbReference type="Proteomes" id="UP000751161"/>
    </source>
</evidence>
<dbReference type="Gene3D" id="2.30.29.30">
    <property type="entry name" value="Pleckstrin-homology domain (PH domain)/Phosphotyrosine-binding domain (PTB)"/>
    <property type="match status" value="3"/>
</dbReference>
<evidence type="ECO:0000256" key="8">
    <source>
        <dbReference type="SAM" id="Coils"/>
    </source>
</evidence>
<keyword evidence="3" id="KW-0677">Repeat</keyword>
<dbReference type="SUPFAM" id="SSF48065">
    <property type="entry name" value="DBL homology domain (DH-domain)"/>
    <property type="match status" value="1"/>
</dbReference>
<dbReference type="GO" id="GO:0007165">
    <property type="term" value="P:signal transduction"/>
    <property type="evidence" value="ECO:0007669"/>
    <property type="project" value="UniProtKB-ARBA"/>
</dbReference>
<dbReference type="Pfam" id="PF00169">
    <property type="entry name" value="PH"/>
    <property type="match status" value="2"/>
</dbReference>
<feature type="domain" description="PH" evidence="10">
    <location>
        <begin position="942"/>
        <end position="1039"/>
    </location>
</feature>
<dbReference type="InterPro" id="IPR014352">
    <property type="entry name" value="FERM/acyl-CoA-bd_prot_sf"/>
</dbReference>
<dbReference type="InterPro" id="IPR051835">
    <property type="entry name" value="RAC1-GEF"/>
</dbReference>
<feature type="domain" description="PH" evidence="10">
    <location>
        <begin position="769"/>
        <end position="866"/>
    </location>
</feature>
<dbReference type="InterPro" id="IPR018980">
    <property type="entry name" value="FERM_PH-like_C"/>
</dbReference>
<evidence type="ECO:0000259" key="10">
    <source>
        <dbReference type="PROSITE" id="PS50003"/>
    </source>
</evidence>
<dbReference type="CDD" id="cd13193">
    <property type="entry name" value="FERM_C_FARP1-like"/>
    <property type="match status" value="1"/>
</dbReference>
<dbReference type="InterPro" id="IPR041788">
    <property type="entry name" value="FARP1/FARP2/FRMD7_FERM_C"/>
</dbReference>
<dbReference type="InterPro" id="IPR035963">
    <property type="entry name" value="FERM_2"/>
</dbReference>
<dbReference type="FunFam" id="1.20.80.10:FF:000005">
    <property type="entry name" value="FERM, RhoGEF and pleckstrin domain-containing protein 1"/>
    <property type="match status" value="1"/>
</dbReference>
<dbReference type="EMBL" id="VULM01015060">
    <property type="protein sequence ID" value="KAF1646482.1"/>
    <property type="molecule type" value="Genomic_DNA"/>
</dbReference>
<dbReference type="PROSITE" id="PS00660">
    <property type="entry name" value="FERM_1"/>
    <property type="match status" value="1"/>
</dbReference>
<dbReference type="SMART" id="SM00325">
    <property type="entry name" value="RhoGEF"/>
    <property type="match status" value="1"/>
</dbReference>
<dbReference type="FunFam" id="2.30.29.30:FF:000002">
    <property type="entry name" value="Band 4.1-like protein 5 isoform 1"/>
    <property type="match status" value="1"/>
</dbReference>
<dbReference type="PROSITE" id="PS50003">
    <property type="entry name" value="PH_DOMAIN"/>
    <property type="match status" value="2"/>
</dbReference>
<dbReference type="InterPro" id="IPR001849">
    <property type="entry name" value="PH_domain"/>
</dbReference>
<keyword evidence="2" id="KW-0344">Guanine-nucleotide releasing factor</keyword>
<evidence type="ECO:0000256" key="2">
    <source>
        <dbReference type="ARBA" id="ARBA00022658"/>
    </source>
</evidence>
<dbReference type="InterPro" id="IPR000219">
    <property type="entry name" value="DH_dom"/>
</dbReference>
<dbReference type="PANTHER" id="PTHR45858:SF4">
    <property type="entry name" value="FERM, ARHGEF AND PLECKSTRIN DOMAIN-CONTAINING PROTEIN 2"/>
    <property type="match status" value="1"/>
</dbReference>
<evidence type="ECO:0000256" key="4">
    <source>
        <dbReference type="ARBA" id="ARBA00057351"/>
    </source>
</evidence>
<dbReference type="PANTHER" id="PTHR45858">
    <property type="entry name" value="FERM DOMAIN CONTAINING PROTEIN"/>
    <property type="match status" value="1"/>
</dbReference>
<dbReference type="Pfam" id="PF09379">
    <property type="entry name" value="FERM_N"/>
    <property type="match status" value="1"/>
</dbReference>
<keyword evidence="8" id="KW-0175">Coiled coil</keyword>
<keyword evidence="14" id="KW-1185">Reference proteome</keyword>
<dbReference type="FunFam" id="2.30.29.30:FF:000046">
    <property type="entry name" value="FERM, RhoGEF and pleckstrin domain-containing protein 1"/>
    <property type="match status" value="1"/>
</dbReference>
<feature type="compositionally biased region" description="Low complexity" evidence="9">
    <location>
        <begin position="426"/>
        <end position="436"/>
    </location>
</feature>
<dbReference type="Gene3D" id="1.20.900.10">
    <property type="entry name" value="Dbl homology (DH) domain"/>
    <property type="match status" value="1"/>
</dbReference>
<reference evidence="13" key="1">
    <citation type="journal article" date="2019" name="Gigascience">
        <title>High-coverage genomes to elucidate the evolution of penguins.</title>
        <authorList>
            <person name="Pan H."/>
            <person name="Cole T.L."/>
            <person name="Bi X."/>
            <person name="Fang M."/>
            <person name="Zhou C."/>
            <person name="Yang Z."/>
            <person name="Ksepka D.T."/>
            <person name="Hart T."/>
            <person name="Bouzat J.L."/>
            <person name="Argilla L.S."/>
            <person name="Bertelsen M.F."/>
            <person name="Boersma P.D."/>
            <person name="Bost C.A."/>
            <person name="Cherel Y."/>
            <person name="Dann P."/>
            <person name="Fiddaman S.R."/>
            <person name="Howard P."/>
            <person name="Labuschagne K."/>
            <person name="Mattern T."/>
            <person name="Miller G."/>
            <person name="Parker P."/>
            <person name="Phillips R.A."/>
            <person name="Quillfeldt P."/>
            <person name="Ryan P.G."/>
            <person name="Taylor H."/>
            <person name="Thompson D.R."/>
            <person name="Young M.J."/>
            <person name="Ellegaard M.R."/>
            <person name="Gilbert M.T.P."/>
            <person name="Sinding M.S."/>
            <person name="Pacheco G."/>
            <person name="Shepherd L.D."/>
            <person name="Tennyson A.J.D."/>
            <person name="Grosser S."/>
            <person name="Kay E."/>
            <person name="Nupen L.J."/>
            <person name="Ellenberg U."/>
            <person name="Houston D.M."/>
            <person name="Reeve A.H."/>
            <person name="Johnson K."/>
            <person name="Masello J.F."/>
            <person name="Stracke T."/>
            <person name="McKinlay B."/>
            <person name="Borboroglu P.G."/>
            <person name="Zhang D.X."/>
            <person name="Zhang G."/>
        </authorList>
    </citation>
    <scope>NUCLEOTIDE SEQUENCE</scope>
    <source>
        <strain evidence="13">KP FORT 001</strain>
    </source>
</reference>
<feature type="region of interest" description="Disordered" evidence="9">
    <location>
        <begin position="883"/>
        <end position="915"/>
    </location>
</feature>
<dbReference type="PROSITE" id="PS50010">
    <property type="entry name" value="DH_2"/>
    <property type="match status" value="1"/>
</dbReference>
<dbReference type="SUPFAM" id="SSF54236">
    <property type="entry name" value="Ubiquitin-like"/>
    <property type="match status" value="1"/>
</dbReference>
<dbReference type="PROSITE" id="PS50057">
    <property type="entry name" value="FERM_3"/>
    <property type="match status" value="1"/>
</dbReference>
<dbReference type="InterPro" id="IPR019747">
    <property type="entry name" value="FERM_CS"/>
</dbReference>
<name>A0A8J4NUY0_APTPA</name>
<dbReference type="Pfam" id="PF09380">
    <property type="entry name" value="FERM_C"/>
    <property type="match status" value="1"/>
</dbReference>
<evidence type="ECO:0000259" key="12">
    <source>
        <dbReference type="PROSITE" id="PS50057"/>
    </source>
</evidence>
<organism evidence="13 14">
    <name type="scientific">Aptenodytes patagonicus</name>
    <name type="common">King penguin</name>
    <dbReference type="NCBI Taxonomy" id="9234"/>
    <lineage>
        <taxon>Eukaryota</taxon>
        <taxon>Metazoa</taxon>
        <taxon>Chordata</taxon>
        <taxon>Craniata</taxon>
        <taxon>Vertebrata</taxon>
        <taxon>Euteleostomi</taxon>
        <taxon>Archelosauria</taxon>
        <taxon>Archosauria</taxon>
        <taxon>Dinosauria</taxon>
        <taxon>Saurischia</taxon>
        <taxon>Theropoda</taxon>
        <taxon>Coelurosauria</taxon>
        <taxon>Aves</taxon>
        <taxon>Neognathae</taxon>
        <taxon>Neoaves</taxon>
        <taxon>Aequornithes</taxon>
        <taxon>Sphenisciformes</taxon>
        <taxon>Spheniscidae</taxon>
        <taxon>Aptenodytes</taxon>
    </lineage>
</organism>
<dbReference type="Proteomes" id="UP000751161">
    <property type="component" value="Unassembled WGS sequence"/>
</dbReference>
<dbReference type="InterPro" id="IPR018979">
    <property type="entry name" value="FERM_N"/>
</dbReference>
<evidence type="ECO:0000256" key="7">
    <source>
        <dbReference type="ARBA" id="ARBA00077156"/>
    </source>
</evidence>
<feature type="region of interest" description="Disordered" evidence="9">
    <location>
        <begin position="422"/>
        <end position="441"/>
    </location>
</feature>
<comment type="caution">
    <text evidence="13">The sequence shown here is derived from an EMBL/GenBank/DDBJ whole genome shotgun (WGS) entry which is preliminary data.</text>
</comment>